<feature type="transmembrane region" description="Helical" evidence="3">
    <location>
        <begin position="43"/>
        <end position="63"/>
    </location>
</feature>
<dbReference type="EMBL" id="KV417491">
    <property type="protein sequence ID" value="KZP30911.1"/>
    <property type="molecule type" value="Genomic_DNA"/>
</dbReference>
<evidence type="ECO:0000313" key="5">
    <source>
        <dbReference type="Proteomes" id="UP000076532"/>
    </source>
</evidence>
<feature type="region of interest" description="Disordered" evidence="2">
    <location>
        <begin position="1"/>
        <end position="40"/>
    </location>
</feature>
<gene>
    <name evidence="4" type="ORF">FIBSPDRAFT_725116</name>
</gene>
<evidence type="ECO:0000256" key="1">
    <source>
        <dbReference type="SAM" id="Coils"/>
    </source>
</evidence>
<sequence>MSDWQSAAGVPAHKIAENTPDPFARAESEKSQRSSRSAPKGPVHYGLSMLYMLVAWLHLQFHLPFRACNVILGVVPLIARAFGAAVPAALTTLNGVLDAMDLEPNVRVFPVCPRCKEVYPDGQSTPSVCPQCSTFMFKDSRDPETPATARTPLLRFPTLSLEEQLTTMLAVPGVEEACDGWRKQHRTPGTYNDNFDGKICQELPAFDGQPFFRNLPQDVDSGPDGELRIGLTLGVDWFSYLRSEIAQSHTSCPISFNLINLPPEMRYRTSNLMPFGIMPGPKEQNPDEVQRYMRVPVNELLRLWEHGASIPTPSCPDGRRVRVVLVAVCCDKPAAHKMGGFGSHSHSYFCTRDWIHISDKATANAFRPGEFQPRTDEDQRRRMAGYTYLGTSSAREKYMTEHATRWSELARLPYFHMVRMIVIDPMHNLLLGLVKSHFYNIWVQGKILRPSHELRMLHAILAELDMPAHFGRLPRMVGVPAGGSLTADQWLLLATVVAPLAIPRIWEAYMGDPDEARARRAAVIQSREAKAHRLAEEKARVRAEKEVAKKAAKVAAAALKQAEKDARRMTAAGTSAPKVGKRKRQEAPEDDAEVEDLPSTLHPDDPANFLKLCEAIRVLLSPTLTDADINKSDGLLREYCTELITLYGPDVIKPNHHYATHTPENIRDFGPLLGFWTFLFERLNKVLKGYKTNNHGGGELEVTFFREFHRSILTSRMVGKAASPEATESQQLAATLMFAASDDDRGTVQALARELDKAHEDDGVLFSLSPRYSKGVFQRDDYDTVLMHLSVVAPNARLRSCLQPNADGVPLSMTMLSFDYMIIDALRYYASSRALKPVSSLVEVTVDNMGNTWVGELLDIIHINQAPYGVFTMGHIHWFRALEMDLKDTVWHP</sequence>
<keyword evidence="3" id="KW-1133">Transmembrane helix</keyword>
<organism evidence="4 5">
    <name type="scientific">Athelia psychrophila</name>
    <dbReference type="NCBI Taxonomy" id="1759441"/>
    <lineage>
        <taxon>Eukaryota</taxon>
        <taxon>Fungi</taxon>
        <taxon>Dikarya</taxon>
        <taxon>Basidiomycota</taxon>
        <taxon>Agaricomycotina</taxon>
        <taxon>Agaricomycetes</taxon>
        <taxon>Agaricomycetidae</taxon>
        <taxon>Atheliales</taxon>
        <taxon>Atheliaceae</taxon>
        <taxon>Athelia</taxon>
    </lineage>
</organism>
<keyword evidence="3" id="KW-0472">Membrane</keyword>
<name>A0A166TRZ5_9AGAM</name>
<feature type="transmembrane region" description="Helical" evidence="3">
    <location>
        <begin position="70"/>
        <end position="90"/>
    </location>
</feature>
<dbReference type="PANTHER" id="PTHR46579:SF2">
    <property type="entry name" value="C2H2-TYPE DOMAIN-CONTAINING PROTEIN"/>
    <property type="match status" value="1"/>
</dbReference>
<dbReference type="OrthoDB" id="3239894at2759"/>
<reference evidence="4 5" key="1">
    <citation type="journal article" date="2016" name="Mol. Biol. Evol.">
        <title>Comparative Genomics of Early-Diverging Mushroom-Forming Fungi Provides Insights into the Origins of Lignocellulose Decay Capabilities.</title>
        <authorList>
            <person name="Nagy L.G."/>
            <person name="Riley R."/>
            <person name="Tritt A."/>
            <person name="Adam C."/>
            <person name="Daum C."/>
            <person name="Floudas D."/>
            <person name="Sun H."/>
            <person name="Yadav J.S."/>
            <person name="Pangilinan J."/>
            <person name="Larsson K.H."/>
            <person name="Matsuura K."/>
            <person name="Barry K."/>
            <person name="Labutti K."/>
            <person name="Kuo R."/>
            <person name="Ohm R.A."/>
            <person name="Bhattacharya S.S."/>
            <person name="Shirouzu T."/>
            <person name="Yoshinaga Y."/>
            <person name="Martin F.M."/>
            <person name="Grigoriev I.V."/>
            <person name="Hibbett D.S."/>
        </authorList>
    </citation>
    <scope>NUCLEOTIDE SEQUENCE [LARGE SCALE GENOMIC DNA]</scope>
    <source>
        <strain evidence="4 5">CBS 109695</strain>
    </source>
</reference>
<evidence type="ECO:0000256" key="3">
    <source>
        <dbReference type="SAM" id="Phobius"/>
    </source>
</evidence>
<dbReference type="AlphaFoldDB" id="A0A166TRZ5"/>
<feature type="coiled-coil region" evidence="1">
    <location>
        <begin position="524"/>
        <end position="565"/>
    </location>
</feature>
<feature type="region of interest" description="Disordered" evidence="2">
    <location>
        <begin position="565"/>
        <end position="602"/>
    </location>
</feature>
<evidence type="ECO:0000256" key="2">
    <source>
        <dbReference type="SAM" id="MobiDB-lite"/>
    </source>
</evidence>
<dbReference type="Proteomes" id="UP000076532">
    <property type="component" value="Unassembled WGS sequence"/>
</dbReference>
<keyword evidence="1" id="KW-0175">Coiled coil</keyword>
<keyword evidence="3" id="KW-0812">Transmembrane</keyword>
<accession>A0A166TRZ5</accession>
<protein>
    <submittedName>
        <fullName evidence="4">Uncharacterized protein</fullName>
    </submittedName>
</protein>
<dbReference type="PANTHER" id="PTHR46579">
    <property type="entry name" value="F5/8 TYPE C DOMAIN-CONTAINING PROTEIN-RELATED"/>
    <property type="match status" value="1"/>
</dbReference>
<keyword evidence="5" id="KW-1185">Reference proteome</keyword>
<proteinExistence type="predicted"/>
<evidence type="ECO:0000313" key="4">
    <source>
        <dbReference type="EMBL" id="KZP30911.1"/>
    </source>
</evidence>